<dbReference type="SUPFAM" id="SSF143744">
    <property type="entry name" value="GlcG-like"/>
    <property type="match status" value="1"/>
</dbReference>
<gene>
    <name evidence="1" type="ORF">ACFQ5L_06825</name>
</gene>
<dbReference type="InterPro" id="IPR038084">
    <property type="entry name" value="PduO/GlcC-like_sf"/>
</dbReference>
<dbReference type="InterPro" id="IPR010371">
    <property type="entry name" value="YBR137W-like"/>
</dbReference>
<name>A0ABW4C1H7_9LACO</name>
<dbReference type="Proteomes" id="UP001597188">
    <property type="component" value="Unassembled WGS sequence"/>
</dbReference>
<keyword evidence="2" id="KW-1185">Reference proteome</keyword>
<proteinExistence type="predicted"/>
<dbReference type="InterPro" id="IPR005624">
    <property type="entry name" value="PduO/GlcC-like"/>
</dbReference>
<dbReference type="NCBIfam" id="NF002696">
    <property type="entry name" value="PRK02487.1-5"/>
    <property type="match status" value="1"/>
</dbReference>
<accession>A0ABW4C1H7</accession>
<dbReference type="RefSeq" id="WP_137635124.1">
    <property type="nucleotide sequence ID" value="NZ_BJDL01000018.1"/>
</dbReference>
<comment type="caution">
    <text evidence="1">The sequence shown here is derived from an EMBL/GenBank/DDBJ whole genome shotgun (WGS) entry which is preliminary data.</text>
</comment>
<dbReference type="PANTHER" id="PTHR28255">
    <property type="match status" value="1"/>
</dbReference>
<dbReference type="EMBL" id="JBHTOJ010000015">
    <property type="protein sequence ID" value="MFD1420663.1"/>
    <property type="molecule type" value="Genomic_DNA"/>
</dbReference>
<dbReference type="PIRSF" id="PIRSF008757">
    <property type="entry name" value="UCP008757"/>
    <property type="match status" value="1"/>
</dbReference>
<dbReference type="PANTHER" id="PTHR28255:SF1">
    <property type="entry name" value="UPF0303 PROTEIN YBR137W"/>
    <property type="match status" value="1"/>
</dbReference>
<reference evidence="2" key="1">
    <citation type="journal article" date="2019" name="Int. J. Syst. Evol. Microbiol.">
        <title>The Global Catalogue of Microorganisms (GCM) 10K type strain sequencing project: providing services to taxonomists for standard genome sequencing and annotation.</title>
        <authorList>
            <consortium name="The Broad Institute Genomics Platform"/>
            <consortium name="The Broad Institute Genome Sequencing Center for Infectious Disease"/>
            <person name="Wu L."/>
            <person name="Ma J."/>
        </authorList>
    </citation>
    <scope>NUCLEOTIDE SEQUENCE [LARGE SCALE GENOMIC DNA]</scope>
    <source>
        <strain evidence="2">CCM 8931</strain>
    </source>
</reference>
<evidence type="ECO:0000313" key="1">
    <source>
        <dbReference type="EMBL" id="MFD1420663.1"/>
    </source>
</evidence>
<dbReference type="Pfam" id="PF03928">
    <property type="entry name" value="HbpS-like"/>
    <property type="match status" value="1"/>
</dbReference>
<evidence type="ECO:0000313" key="2">
    <source>
        <dbReference type="Proteomes" id="UP001597188"/>
    </source>
</evidence>
<sequence>MRSLTEIIAQEQAAQLPHFGLADIDTLVADLKTIGQANFNRVCILIKLNQREVFFHAGTQTTNENNLWIRKKANVVATFDHSSLFEKAKYRDDPESFYQKGGLSHQDYAIVGGGFPIGITGTGIIGSLVVSGLTDEEDHDLAYQALTMLKDQLTSA</sequence>
<dbReference type="Gene3D" id="3.30.450.150">
    <property type="entry name" value="Haem-degrading domain"/>
    <property type="match status" value="1"/>
</dbReference>
<organism evidence="1 2">
    <name type="scientific">Lactiplantibacillus songbeiensis</name>
    <dbReference type="NCBI Taxonomy" id="2559920"/>
    <lineage>
        <taxon>Bacteria</taxon>
        <taxon>Bacillati</taxon>
        <taxon>Bacillota</taxon>
        <taxon>Bacilli</taxon>
        <taxon>Lactobacillales</taxon>
        <taxon>Lactobacillaceae</taxon>
        <taxon>Lactiplantibacillus</taxon>
    </lineage>
</organism>
<protein>
    <submittedName>
        <fullName evidence="1">Heme-degrading domain-containing protein</fullName>
    </submittedName>
</protein>